<organism evidence="1 2">
    <name type="scientific">Flavobacterium omnivorum</name>
    <dbReference type="NCBI Taxonomy" id="178355"/>
    <lineage>
        <taxon>Bacteria</taxon>
        <taxon>Pseudomonadati</taxon>
        <taxon>Bacteroidota</taxon>
        <taxon>Flavobacteriia</taxon>
        <taxon>Flavobacteriales</taxon>
        <taxon>Flavobacteriaceae</taxon>
        <taxon>Flavobacterium</taxon>
    </lineage>
</organism>
<dbReference type="Proteomes" id="UP000199274">
    <property type="component" value="Unassembled WGS sequence"/>
</dbReference>
<dbReference type="OrthoDB" id="1367361at2"/>
<gene>
    <name evidence="1" type="ORF">SAMN04488062_12114</name>
</gene>
<proteinExistence type="predicted"/>
<dbReference type="AlphaFoldDB" id="A0A1G8HDC8"/>
<dbReference type="RefSeq" id="WP_091259008.1">
    <property type="nucleotide sequence ID" value="NZ_FNDB01000021.1"/>
</dbReference>
<protein>
    <submittedName>
        <fullName evidence="1">Uncharacterized protein</fullName>
    </submittedName>
</protein>
<evidence type="ECO:0000313" key="1">
    <source>
        <dbReference type="EMBL" id="SDI04612.1"/>
    </source>
</evidence>
<sequence length="101" mass="11578">MNQVLVKTCLFLALVTFSFVWISDGLAVLAGDKKFDFYEQSEKNLEENNLETQTKTLFLTTIESHHSLEFSIFEKISIHSNDLFSMKEYALQNTTPPPKQG</sequence>
<dbReference type="EMBL" id="FNDB01000021">
    <property type="protein sequence ID" value="SDI04612.1"/>
    <property type="molecule type" value="Genomic_DNA"/>
</dbReference>
<accession>A0A1G8HDC8</accession>
<evidence type="ECO:0000313" key="2">
    <source>
        <dbReference type="Proteomes" id="UP000199274"/>
    </source>
</evidence>
<keyword evidence="2" id="KW-1185">Reference proteome</keyword>
<name>A0A1G8HDC8_9FLAO</name>
<reference evidence="2" key="1">
    <citation type="submission" date="2016-10" db="EMBL/GenBank/DDBJ databases">
        <authorList>
            <person name="Varghese N."/>
            <person name="Submissions S."/>
        </authorList>
    </citation>
    <scope>NUCLEOTIDE SEQUENCE [LARGE SCALE GENOMIC DNA]</scope>
    <source>
        <strain evidence="2">CGMCC 1.2747</strain>
    </source>
</reference>